<dbReference type="OrthoDB" id="3533156at2"/>
<comment type="caution">
    <text evidence="2">The sequence shown here is derived from an EMBL/GenBank/DDBJ whole genome shotgun (WGS) entry which is preliminary data.</text>
</comment>
<feature type="domain" description="N-acetyltransferase" evidence="1">
    <location>
        <begin position="22"/>
        <end position="192"/>
    </location>
</feature>
<organism evidence="2 3">
    <name type="scientific">Streptomyces jumonjinensis</name>
    <dbReference type="NCBI Taxonomy" id="1945"/>
    <lineage>
        <taxon>Bacteria</taxon>
        <taxon>Bacillati</taxon>
        <taxon>Actinomycetota</taxon>
        <taxon>Actinomycetes</taxon>
        <taxon>Kitasatosporales</taxon>
        <taxon>Streptomycetaceae</taxon>
        <taxon>Streptomyces</taxon>
    </lineage>
</organism>
<gene>
    <name evidence="2" type="ORF">FF041_22605</name>
</gene>
<evidence type="ECO:0000313" key="2">
    <source>
        <dbReference type="EMBL" id="MQT02875.1"/>
    </source>
</evidence>
<dbReference type="InterPro" id="IPR000182">
    <property type="entry name" value="GNAT_dom"/>
</dbReference>
<keyword evidence="2" id="KW-0808">Transferase</keyword>
<evidence type="ECO:0000313" key="3">
    <source>
        <dbReference type="Proteomes" id="UP000419138"/>
    </source>
</evidence>
<name>A0A646KKY3_STRJU</name>
<sequence>MAEGCDARQHRITSAPLITDRLRFRPLTDSDLGHLFDLNNDPEVMRFLNGGRPTTLEEVRADSLPRLTRHYPCIGGPGFWAADDRATGVFAGWFELRPVAADSAAVVELGYRLNRTAWGRGLATEGAVALIDRAFAGLGVETVTANTMSVNARSRRVMEKAGLRHLRTFFGDWPDRIEGSELGEVEYAMTRDEWRRARAAVKRSRSH</sequence>
<protein>
    <submittedName>
        <fullName evidence="2">GNAT family N-acetyltransferase</fullName>
    </submittedName>
</protein>
<proteinExistence type="predicted"/>
<dbReference type="SUPFAM" id="SSF55729">
    <property type="entry name" value="Acyl-CoA N-acyltransferases (Nat)"/>
    <property type="match status" value="1"/>
</dbReference>
<dbReference type="Pfam" id="PF13302">
    <property type="entry name" value="Acetyltransf_3"/>
    <property type="match status" value="1"/>
</dbReference>
<reference evidence="2 3" key="1">
    <citation type="submission" date="2019-05" db="EMBL/GenBank/DDBJ databases">
        <title>Comparative genomics and metabolomics analyses of clavulanic acid producing Streptomyces species provides insight into specialized metabolism and evolution of beta-lactam biosynthetic gene clusters.</title>
        <authorList>
            <person name="Moore M.A."/>
            <person name="Cruz-Morales P."/>
            <person name="Barona Gomez F."/>
            <person name="Kapil T."/>
        </authorList>
    </citation>
    <scope>NUCLEOTIDE SEQUENCE [LARGE SCALE GENOMIC DNA]</scope>
    <source>
        <strain evidence="2 3">NRRL 5741</strain>
    </source>
</reference>
<accession>A0A646KKY3</accession>
<dbReference type="GO" id="GO:0016747">
    <property type="term" value="F:acyltransferase activity, transferring groups other than amino-acyl groups"/>
    <property type="evidence" value="ECO:0007669"/>
    <property type="project" value="InterPro"/>
</dbReference>
<keyword evidence="3" id="KW-1185">Reference proteome</keyword>
<dbReference type="RefSeq" id="WP_153524472.1">
    <property type="nucleotide sequence ID" value="NZ_VCLA01000158.1"/>
</dbReference>
<dbReference type="Proteomes" id="UP000419138">
    <property type="component" value="Unassembled WGS sequence"/>
</dbReference>
<dbReference type="PANTHER" id="PTHR43792:SF1">
    <property type="entry name" value="N-ACETYLTRANSFERASE DOMAIN-CONTAINING PROTEIN"/>
    <property type="match status" value="1"/>
</dbReference>
<dbReference type="InterPro" id="IPR016181">
    <property type="entry name" value="Acyl_CoA_acyltransferase"/>
</dbReference>
<dbReference type="AlphaFoldDB" id="A0A646KKY3"/>
<dbReference type="PROSITE" id="PS51186">
    <property type="entry name" value="GNAT"/>
    <property type="match status" value="1"/>
</dbReference>
<feature type="non-terminal residue" evidence="2">
    <location>
        <position position="207"/>
    </location>
</feature>
<dbReference type="InterPro" id="IPR051531">
    <property type="entry name" value="N-acetyltransferase"/>
</dbReference>
<dbReference type="Gene3D" id="3.40.630.30">
    <property type="match status" value="1"/>
</dbReference>
<dbReference type="PANTHER" id="PTHR43792">
    <property type="entry name" value="GNAT FAMILY, PUTATIVE (AFU_ORTHOLOGUE AFUA_3G00765)-RELATED-RELATED"/>
    <property type="match status" value="1"/>
</dbReference>
<evidence type="ECO:0000259" key="1">
    <source>
        <dbReference type="PROSITE" id="PS51186"/>
    </source>
</evidence>
<dbReference type="EMBL" id="VCLA01000158">
    <property type="protein sequence ID" value="MQT02875.1"/>
    <property type="molecule type" value="Genomic_DNA"/>
</dbReference>